<dbReference type="RefSeq" id="WP_167240888.1">
    <property type="nucleotide sequence ID" value="NZ_WHJF01000181.1"/>
</dbReference>
<name>A0ABX0MVX8_9BURK</name>
<accession>A0ABX0MVX8</accession>
<evidence type="ECO:0000313" key="3">
    <source>
        <dbReference type="Proteomes" id="UP000610594"/>
    </source>
</evidence>
<protein>
    <recommendedName>
        <fullName evidence="4">Lipocalin-like domain-containing protein</fullName>
    </recommendedName>
</protein>
<feature type="chain" id="PRO_5046049807" description="Lipocalin-like domain-containing protein" evidence="1">
    <location>
        <begin position="18"/>
        <end position="158"/>
    </location>
</feature>
<feature type="signal peptide" evidence="1">
    <location>
        <begin position="1"/>
        <end position="17"/>
    </location>
</feature>
<evidence type="ECO:0008006" key="4">
    <source>
        <dbReference type="Google" id="ProtNLM"/>
    </source>
</evidence>
<gene>
    <name evidence="2" type="ORF">F1735_32020</name>
</gene>
<keyword evidence="3" id="KW-1185">Reference proteome</keyword>
<keyword evidence="1" id="KW-0732">Signal</keyword>
<reference evidence="2 3" key="1">
    <citation type="submission" date="2019-10" db="EMBL/GenBank/DDBJ databases">
        <title>Taxonomy of Antarctic Massilia spp.: description of Massilia rubra sp. nov., Massilia aquatica sp. nov., Massilia mucilaginosa sp. nov., Massilia frigida sp. nov. isolated from streams, lakes and regoliths.</title>
        <authorList>
            <person name="Holochova P."/>
            <person name="Sedlacek I."/>
            <person name="Kralova S."/>
            <person name="Maslanova I."/>
            <person name="Busse H.-J."/>
            <person name="Stankova E."/>
            <person name="Vrbovska V."/>
            <person name="Kovarovic V."/>
            <person name="Bartak M."/>
            <person name="Svec P."/>
            <person name="Pantucek R."/>
        </authorList>
    </citation>
    <scope>NUCLEOTIDE SEQUENCE [LARGE SCALE GENOMIC DNA]</scope>
    <source>
        <strain evidence="2 3">CCM 8694</strain>
    </source>
</reference>
<proteinExistence type="predicted"/>
<evidence type="ECO:0000256" key="1">
    <source>
        <dbReference type="SAM" id="SignalP"/>
    </source>
</evidence>
<sequence>MRLLIAASLLVLLPACSRTGHTDAPPAINSKMAELADEGVNRLNMADDKFQDTDWGKVNLPGKRLELIDPVRLEDLWFHADGHVTATIGTKEVLAGPIFYWKVKNGVLLLSDNEDFSSAFSELSAPRLEALPASEAKQILSVTAKNGRQLQYTLSQQR</sequence>
<organism evidence="2 3">
    <name type="scientific">Massilia genomosp. 1</name>
    <dbReference type="NCBI Taxonomy" id="2609280"/>
    <lineage>
        <taxon>Bacteria</taxon>
        <taxon>Pseudomonadati</taxon>
        <taxon>Pseudomonadota</taxon>
        <taxon>Betaproteobacteria</taxon>
        <taxon>Burkholderiales</taxon>
        <taxon>Oxalobacteraceae</taxon>
        <taxon>Telluria group</taxon>
        <taxon>Massilia</taxon>
    </lineage>
</organism>
<evidence type="ECO:0000313" key="2">
    <source>
        <dbReference type="EMBL" id="NHZ66855.1"/>
    </source>
</evidence>
<comment type="caution">
    <text evidence="2">The sequence shown here is derived from an EMBL/GenBank/DDBJ whole genome shotgun (WGS) entry which is preliminary data.</text>
</comment>
<dbReference type="EMBL" id="WHJF01000181">
    <property type="protein sequence ID" value="NHZ66855.1"/>
    <property type="molecule type" value="Genomic_DNA"/>
</dbReference>
<dbReference type="Proteomes" id="UP000610594">
    <property type="component" value="Unassembled WGS sequence"/>
</dbReference>